<evidence type="ECO:0000256" key="13">
    <source>
        <dbReference type="ARBA" id="ARBA00066315"/>
    </source>
</evidence>
<evidence type="ECO:0000256" key="3">
    <source>
        <dbReference type="ARBA" id="ARBA00022475"/>
    </source>
</evidence>
<dbReference type="InterPro" id="IPR027417">
    <property type="entry name" value="P-loop_NTPase"/>
</dbReference>
<dbReference type="SMART" id="SM00382">
    <property type="entry name" value="AAA"/>
    <property type="match status" value="1"/>
</dbReference>
<evidence type="ECO:0000256" key="8">
    <source>
        <dbReference type="ARBA" id="ARBA00050355"/>
    </source>
</evidence>
<keyword evidence="17" id="KW-1185">Reference proteome</keyword>
<evidence type="ECO:0000313" key="16">
    <source>
        <dbReference type="EMBL" id="SEP16015.1"/>
    </source>
</evidence>
<comment type="subcellular location">
    <subcellularLocation>
        <location evidence="1">Cell membrane</location>
        <topology evidence="1">Peripheral membrane protein</topology>
    </subcellularLocation>
</comment>
<dbReference type="SUPFAM" id="SSF50331">
    <property type="entry name" value="MOP-like"/>
    <property type="match status" value="1"/>
</dbReference>
<dbReference type="GO" id="GO:0055052">
    <property type="term" value="C:ATP-binding cassette (ABC) transporter complex, substrate-binding subunit-containing"/>
    <property type="evidence" value="ECO:0007669"/>
    <property type="project" value="TreeGrafter"/>
</dbReference>
<dbReference type="EC" id="7.5.2.13" evidence="13"/>
<dbReference type="GO" id="GO:0016887">
    <property type="term" value="F:ATP hydrolysis activity"/>
    <property type="evidence" value="ECO:0007669"/>
    <property type="project" value="InterPro"/>
</dbReference>
<evidence type="ECO:0000256" key="4">
    <source>
        <dbReference type="ARBA" id="ARBA00022741"/>
    </source>
</evidence>
<dbReference type="InterPro" id="IPR003439">
    <property type="entry name" value="ABC_transporter-like_ATP-bd"/>
</dbReference>
<dbReference type="PROSITE" id="PS00211">
    <property type="entry name" value="ABC_TRANSPORTER_1"/>
    <property type="match status" value="1"/>
</dbReference>
<reference evidence="17" key="1">
    <citation type="submission" date="2016-10" db="EMBL/GenBank/DDBJ databases">
        <authorList>
            <person name="Varghese N."/>
            <person name="Submissions S."/>
        </authorList>
    </citation>
    <scope>NUCLEOTIDE SEQUENCE [LARGE SCALE GENOMIC DNA]</scope>
    <source>
        <strain evidence="17">CGMCC 1.10121</strain>
    </source>
</reference>
<keyword evidence="7" id="KW-0472">Membrane</keyword>
<comment type="catalytic activity">
    <reaction evidence="8">
        <text>D-xylose(out) + ATP + H2O = D-xylose(in) + ADP + phosphate + H(+)</text>
        <dbReference type="Rhea" id="RHEA:29899"/>
        <dbReference type="ChEBI" id="CHEBI:15377"/>
        <dbReference type="ChEBI" id="CHEBI:15378"/>
        <dbReference type="ChEBI" id="CHEBI:30616"/>
        <dbReference type="ChEBI" id="CHEBI:43474"/>
        <dbReference type="ChEBI" id="CHEBI:53455"/>
        <dbReference type="ChEBI" id="CHEBI:456216"/>
        <dbReference type="EC" id="7.5.2.13"/>
    </reaction>
    <physiologicalReaction direction="left-to-right" evidence="8">
        <dbReference type="Rhea" id="RHEA:29900"/>
    </physiologicalReaction>
</comment>
<proteinExistence type="inferred from homology"/>
<dbReference type="EMBL" id="FODV01000017">
    <property type="protein sequence ID" value="SEP16015.1"/>
    <property type="molecule type" value="Genomic_DNA"/>
</dbReference>
<evidence type="ECO:0000256" key="6">
    <source>
        <dbReference type="ARBA" id="ARBA00022967"/>
    </source>
</evidence>
<dbReference type="PANTHER" id="PTHR43875">
    <property type="entry name" value="MALTODEXTRIN IMPORT ATP-BINDING PROTEIN MSMX"/>
    <property type="match status" value="1"/>
</dbReference>
<evidence type="ECO:0000256" key="5">
    <source>
        <dbReference type="ARBA" id="ARBA00022840"/>
    </source>
</evidence>
<comment type="subunit">
    <text evidence="12">The complex is composed of two ATP-binding proteins (XacJ and XacK), two transmembrane proteins (XacH and XacI) and a solute-binding protein (XacG).</text>
</comment>
<dbReference type="CDD" id="cd03301">
    <property type="entry name" value="ABC_MalK_N"/>
    <property type="match status" value="1"/>
</dbReference>
<keyword evidence="6" id="KW-1278">Translocase</keyword>
<dbReference type="Gene3D" id="2.40.50.100">
    <property type="match status" value="1"/>
</dbReference>
<dbReference type="GO" id="GO:0140359">
    <property type="term" value="F:ABC-type transporter activity"/>
    <property type="evidence" value="ECO:0007669"/>
    <property type="project" value="InterPro"/>
</dbReference>
<feature type="domain" description="ABC transporter" evidence="15">
    <location>
        <begin position="26"/>
        <end position="263"/>
    </location>
</feature>
<dbReference type="PANTHER" id="PTHR43875:SF15">
    <property type="entry name" value="TREHALOSE IMPORT ATP-BINDING PROTEIN SUGC"/>
    <property type="match status" value="1"/>
</dbReference>
<dbReference type="Pfam" id="PF00005">
    <property type="entry name" value="ABC_tran"/>
    <property type="match status" value="1"/>
</dbReference>
<evidence type="ECO:0000256" key="10">
    <source>
        <dbReference type="ARBA" id="ARBA00053454"/>
    </source>
</evidence>
<dbReference type="InterPro" id="IPR015855">
    <property type="entry name" value="ABC_transpr_MalK-like"/>
</dbReference>
<organism evidence="16 17">
    <name type="scientific">Halogranum amylolyticum</name>
    <dbReference type="NCBI Taxonomy" id="660520"/>
    <lineage>
        <taxon>Archaea</taxon>
        <taxon>Methanobacteriati</taxon>
        <taxon>Methanobacteriota</taxon>
        <taxon>Stenosarchaea group</taxon>
        <taxon>Halobacteria</taxon>
        <taxon>Halobacteriales</taxon>
        <taxon>Haloferacaceae</taxon>
    </lineage>
</organism>
<dbReference type="GO" id="GO:0005524">
    <property type="term" value="F:ATP binding"/>
    <property type="evidence" value="ECO:0007669"/>
    <property type="project" value="UniProtKB-KW"/>
</dbReference>
<dbReference type="Pfam" id="PF08402">
    <property type="entry name" value="TOBE_2"/>
    <property type="match status" value="1"/>
</dbReference>
<evidence type="ECO:0000313" key="17">
    <source>
        <dbReference type="Proteomes" id="UP000199126"/>
    </source>
</evidence>
<gene>
    <name evidence="16" type="ORF">SAMN04487948_11775</name>
</gene>
<evidence type="ECO:0000256" key="14">
    <source>
        <dbReference type="SAM" id="MobiDB-lite"/>
    </source>
</evidence>
<evidence type="ECO:0000256" key="11">
    <source>
        <dbReference type="ARBA" id="ARBA00061029"/>
    </source>
</evidence>
<dbReference type="Proteomes" id="UP000199126">
    <property type="component" value="Unassembled WGS sequence"/>
</dbReference>
<dbReference type="InterPro" id="IPR013611">
    <property type="entry name" value="Transp-assoc_OB_typ2"/>
</dbReference>
<evidence type="ECO:0000256" key="2">
    <source>
        <dbReference type="ARBA" id="ARBA00022448"/>
    </source>
</evidence>
<dbReference type="InterPro" id="IPR003593">
    <property type="entry name" value="AAA+_ATPase"/>
</dbReference>
<feature type="region of interest" description="Disordered" evidence="14">
    <location>
        <begin position="397"/>
        <end position="424"/>
    </location>
</feature>
<dbReference type="AlphaFoldDB" id="A0A1H8VKR6"/>
<feature type="compositionally biased region" description="Polar residues" evidence="14">
    <location>
        <begin position="410"/>
        <end position="424"/>
    </location>
</feature>
<keyword evidence="5 16" id="KW-0067">ATP-binding</keyword>
<evidence type="ECO:0000256" key="1">
    <source>
        <dbReference type="ARBA" id="ARBA00004202"/>
    </source>
</evidence>
<protein>
    <recommendedName>
        <fullName evidence="13">ABC-type D-xylose/L-arabinose transporter</fullName>
        <ecNumber evidence="13">7.5.2.13</ecNumber>
    </recommendedName>
</protein>
<comment type="function">
    <text evidence="10">Part of the ABC transporter complex XacGHIJK involved in the uptake of xylose and arabinose. Responsible for energy coupling to the transport system.</text>
</comment>
<accession>A0A1H8VKR6</accession>
<keyword evidence="2" id="KW-0813">Transport</keyword>
<comment type="catalytic activity">
    <reaction evidence="9">
        <text>L-arabinose(out) + ATP + H2O = L-arabinose(in) + ADP + phosphate + H(+)</text>
        <dbReference type="Rhea" id="RHEA:30007"/>
        <dbReference type="ChEBI" id="CHEBI:15377"/>
        <dbReference type="ChEBI" id="CHEBI:15378"/>
        <dbReference type="ChEBI" id="CHEBI:17535"/>
        <dbReference type="ChEBI" id="CHEBI:30616"/>
        <dbReference type="ChEBI" id="CHEBI:43474"/>
        <dbReference type="ChEBI" id="CHEBI:456216"/>
        <dbReference type="EC" id="7.5.2.13"/>
    </reaction>
    <physiologicalReaction direction="left-to-right" evidence="9">
        <dbReference type="Rhea" id="RHEA:30008"/>
    </physiologicalReaction>
</comment>
<comment type="similarity">
    <text evidence="11">Belongs to the ABC transporter superfamily. Carbohydrate uptake transporter-1 (CUT1) (TC 3.A.1.1) family.</text>
</comment>
<dbReference type="SUPFAM" id="SSF52540">
    <property type="entry name" value="P-loop containing nucleoside triphosphate hydrolases"/>
    <property type="match status" value="1"/>
</dbReference>
<dbReference type="GO" id="GO:0008643">
    <property type="term" value="P:carbohydrate transport"/>
    <property type="evidence" value="ECO:0007669"/>
    <property type="project" value="InterPro"/>
</dbReference>
<dbReference type="Gene3D" id="2.40.50.140">
    <property type="entry name" value="Nucleic acid-binding proteins"/>
    <property type="match status" value="1"/>
</dbReference>
<evidence type="ECO:0000256" key="12">
    <source>
        <dbReference type="ARBA" id="ARBA00065962"/>
    </source>
</evidence>
<dbReference type="FunFam" id="3.40.50.300:FF:000042">
    <property type="entry name" value="Maltose/maltodextrin ABC transporter, ATP-binding protein"/>
    <property type="match status" value="1"/>
</dbReference>
<name>A0A1H8VKR6_9EURY</name>
<dbReference type="InterPro" id="IPR017871">
    <property type="entry name" value="ABC_transporter-like_CS"/>
</dbReference>
<dbReference type="InterPro" id="IPR008995">
    <property type="entry name" value="Mo/tungstate-bd_C_term_dom"/>
</dbReference>
<dbReference type="InterPro" id="IPR047641">
    <property type="entry name" value="ABC_transpr_MalK/UgpC-like"/>
</dbReference>
<dbReference type="InterPro" id="IPR012340">
    <property type="entry name" value="NA-bd_OB-fold"/>
</dbReference>
<keyword evidence="4" id="KW-0547">Nucleotide-binding</keyword>
<evidence type="ECO:0000259" key="15">
    <source>
        <dbReference type="PROSITE" id="PS50893"/>
    </source>
</evidence>
<sequence length="424" mass="46634">MSCPCLLRGELFWELFTDNATSMSTLQIDSLVKTFTAADSSNDIVAVDNLDITAEEGEFLVLLGPSGCGKSTTLRCIAGLETPTSGSIRLGSREITDLTPQDRDMAMVFQDFALYPHMTAAENMSFGLKMTTDLSKAEREERVQHAAEIMDIEEILDNKPGQVSGGQKQRIALGRAIVRDPDVFLMDEPLSNLDAKLRAQMRTEIQRLHRQIDVTTIYVTHDQTEAMTMSDRIVVMNDGVLQQIGTPDYVYKHPTNQFVAGFIGEPSMNFLQTTVSSVDGTYRLTTDTDTSFSYPLEEQVVERCDLSEGDSVTIGVRPESIRVVPTDSDQPAYTQTAVVDVVEPMGSDNFLYLLIGDTSWTARVDGDVDPDDGETISYAFDPADLHLFLPDGTTVKSSGVDDDAYHSSSDDQTTEPSQPLNTEA</sequence>
<evidence type="ECO:0000256" key="7">
    <source>
        <dbReference type="ARBA" id="ARBA00023136"/>
    </source>
</evidence>
<evidence type="ECO:0000256" key="9">
    <source>
        <dbReference type="ARBA" id="ARBA00051890"/>
    </source>
</evidence>
<keyword evidence="3" id="KW-1003">Cell membrane</keyword>
<dbReference type="Gene3D" id="3.40.50.300">
    <property type="entry name" value="P-loop containing nucleotide triphosphate hydrolases"/>
    <property type="match status" value="1"/>
</dbReference>
<dbReference type="PROSITE" id="PS50893">
    <property type="entry name" value="ABC_TRANSPORTER_2"/>
    <property type="match status" value="1"/>
</dbReference>